<comment type="similarity">
    <text evidence="1 2">Belongs to the outer membrane factor (OMF) (TC 1.B.17) family.</text>
</comment>
<reference evidence="4 5" key="1">
    <citation type="submission" date="2016-01" db="EMBL/GenBank/DDBJ databases">
        <authorList>
            <person name="Oliw E.H."/>
        </authorList>
    </citation>
    <scope>NUCLEOTIDE SEQUENCE [LARGE SCALE GENOMIC DNA]</scope>
    <source>
        <strain evidence="4">LMG 27134</strain>
    </source>
</reference>
<dbReference type="SUPFAM" id="SSF56954">
    <property type="entry name" value="Outer membrane efflux proteins (OEP)"/>
    <property type="match status" value="1"/>
</dbReference>
<dbReference type="PANTHER" id="PTHR30203:SF33">
    <property type="entry name" value="BLR4455 PROTEIN"/>
    <property type="match status" value="1"/>
</dbReference>
<evidence type="ECO:0000256" key="1">
    <source>
        <dbReference type="ARBA" id="ARBA00007613"/>
    </source>
</evidence>
<dbReference type="Gene3D" id="2.20.200.10">
    <property type="entry name" value="Outer membrane efflux proteins (OEP)"/>
    <property type="match status" value="1"/>
</dbReference>
<dbReference type="Pfam" id="PF02321">
    <property type="entry name" value="OEP"/>
    <property type="match status" value="2"/>
</dbReference>
<name>A0A158HKD2_9BURK</name>
<feature type="signal peptide" evidence="2">
    <location>
        <begin position="1"/>
        <end position="23"/>
    </location>
</feature>
<dbReference type="Gene3D" id="1.20.1600.10">
    <property type="entry name" value="Outer membrane efflux proteins (OEP)"/>
    <property type="match status" value="1"/>
</dbReference>
<evidence type="ECO:0000256" key="3">
    <source>
        <dbReference type="SAM" id="MobiDB-lite"/>
    </source>
</evidence>
<evidence type="ECO:0000313" key="5">
    <source>
        <dbReference type="Proteomes" id="UP000054683"/>
    </source>
</evidence>
<feature type="chain" id="PRO_5008443282" evidence="2">
    <location>
        <begin position="24"/>
        <end position="516"/>
    </location>
</feature>
<gene>
    <name evidence="4" type="ORF">AWB69_04507</name>
</gene>
<dbReference type="PANTHER" id="PTHR30203">
    <property type="entry name" value="OUTER MEMBRANE CATION EFFLUX PROTEIN"/>
    <property type="match status" value="1"/>
</dbReference>
<keyword evidence="2" id="KW-0472">Membrane</keyword>
<keyword evidence="2 4" id="KW-0449">Lipoprotein</keyword>
<dbReference type="GO" id="GO:0015562">
    <property type="term" value="F:efflux transmembrane transporter activity"/>
    <property type="evidence" value="ECO:0007669"/>
    <property type="project" value="InterPro"/>
</dbReference>
<dbReference type="RefSeq" id="WP_062088639.1">
    <property type="nucleotide sequence ID" value="NZ_FCOK02000031.1"/>
</dbReference>
<proteinExistence type="inferred from homology"/>
<keyword evidence="2" id="KW-0812">Transmembrane</keyword>
<evidence type="ECO:0000313" key="4">
    <source>
        <dbReference type="EMBL" id="SAL44431.1"/>
    </source>
</evidence>
<comment type="subcellular location">
    <subcellularLocation>
        <location evidence="2">Cell membrane</location>
        <topology evidence="2">Lipid-anchor</topology>
    </subcellularLocation>
</comment>
<organism evidence="4 5">
    <name type="scientific">Caballeronia udeis</name>
    <dbReference type="NCBI Taxonomy" id="1232866"/>
    <lineage>
        <taxon>Bacteria</taxon>
        <taxon>Pseudomonadati</taxon>
        <taxon>Pseudomonadota</taxon>
        <taxon>Betaproteobacteria</taxon>
        <taxon>Burkholderiales</taxon>
        <taxon>Burkholderiaceae</taxon>
        <taxon>Caballeronia</taxon>
    </lineage>
</organism>
<evidence type="ECO:0000256" key="2">
    <source>
        <dbReference type="RuleBase" id="RU362097"/>
    </source>
</evidence>
<dbReference type="AlphaFoldDB" id="A0A158HKD2"/>
<dbReference type="Proteomes" id="UP000054683">
    <property type="component" value="Unassembled WGS sequence"/>
</dbReference>
<keyword evidence="2" id="KW-0564">Palmitate</keyword>
<dbReference type="NCBIfam" id="TIGR01845">
    <property type="entry name" value="outer_NodT"/>
    <property type="match status" value="1"/>
</dbReference>
<accession>A0A158HKD2</accession>
<keyword evidence="2" id="KW-0732">Signal</keyword>
<dbReference type="InterPro" id="IPR010131">
    <property type="entry name" value="MdtP/NodT-like"/>
</dbReference>
<dbReference type="GO" id="GO:0005886">
    <property type="term" value="C:plasma membrane"/>
    <property type="evidence" value="ECO:0007669"/>
    <property type="project" value="UniProtKB-SubCell"/>
</dbReference>
<dbReference type="InterPro" id="IPR003423">
    <property type="entry name" value="OMP_efflux"/>
</dbReference>
<sequence length="516" mass="55266">MKTLNIKRWLGLSALLGSMLVVAGCSLAPTYTRPDVSAPAAFKETPQETALAPSEQGTWKTAQPSEQALRGEWWTVFNDPTLNDLEHQALEANQNLKAAAARVKESRAINQTARAALFPTLDAGFGPTREKVSPASQFLPANANVPSQTLWRAEASASYEVDLFGRVSDSVKAANADTEQSEALFRSVQLALQADVAQNYFNLRELDSETDVFTRTVTLREQALKLVQNRFNEGEISELDVAQARSELATAKSDAMTVRRLRAASEHSLAVLLGKSASQFSMAANPLTPVDIRIPPGLPSSLLERRPDIAAAERAMAAANSRIGVAKSAFFPSLNITGSGGFESATLGDLFNWSSRTFLLGPFAGTALNLPIFDGGRRKGNLANARAIYEEDVANYRQQVLVAFQEVEDNLSDLRILQDQTRTQAEAVSASNRAAQLSRSQYTEGAVNYLDVIDAERTVLQSQRAAVQLAGVQATSTVNLIRALGGGWGDMPAVSATPATSATPAAPAADASVASR</sequence>
<dbReference type="PROSITE" id="PS51257">
    <property type="entry name" value="PROKAR_LIPOPROTEIN"/>
    <property type="match status" value="1"/>
</dbReference>
<feature type="region of interest" description="Disordered" evidence="3">
    <location>
        <begin position="495"/>
        <end position="516"/>
    </location>
</feature>
<protein>
    <submittedName>
        <fullName evidence="4">Multidrug efflux system lipoprotein</fullName>
    </submittedName>
</protein>
<keyword evidence="2" id="KW-1134">Transmembrane beta strand</keyword>
<dbReference type="EMBL" id="FCOK02000031">
    <property type="protein sequence ID" value="SAL44431.1"/>
    <property type="molecule type" value="Genomic_DNA"/>
</dbReference>
<dbReference type="OrthoDB" id="9770517at2"/>